<dbReference type="RefSeq" id="WP_057941238.1">
    <property type="nucleotide sequence ID" value="NZ_CP011131.1"/>
</dbReference>
<dbReference type="InterPro" id="IPR000774">
    <property type="entry name" value="PPIase_FKBP_N"/>
</dbReference>
<dbReference type="Pfam" id="PF00254">
    <property type="entry name" value="FKBP_C"/>
    <property type="match status" value="1"/>
</dbReference>
<dbReference type="PROSITE" id="PS51257">
    <property type="entry name" value="PROKAR_LIPOPROTEIN"/>
    <property type="match status" value="1"/>
</dbReference>
<feature type="chain" id="PRO_5047114869" description="Peptidyl-prolyl cis-trans isomerase" evidence="7">
    <location>
        <begin position="26"/>
        <end position="260"/>
    </location>
</feature>
<keyword evidence="3 5" id="KW-0697">Rotamase</keyword>
<reference evidence="9 10" key="1">
    <citation type="submission" date="2022-03" db="EMBL/GenBank/DDBJ databases">
        <title>Complete genome sequence of Lysobacter capsici VKM B-2533 and Lysobacter gummosus 10.1.1, promising sources of lytic agents.</title>
        <authorList>
            <person name="Tarlachkov S.V."/>
            <person name="Kudryakova I.V."/>
            <person name="Afoshin A.S."/>
            <person name="Leontyevskaya E.A."/>
            <person name="Leontyevskaya N.V."/>
        </authorList>
    </citation>
    <scope>NUCLEOTIDE SEQUENCE [LARGE SCALE GENOMIC DNA]</scope>
    <source>
        <strain evidence="9 10">10.1.1</strain>
    </source>
</reference>
<sequence>MPRPSLSSLALSLSLSALLALSACTAPKDSSQSAENAAVAPALTAAQVSSEKARISYIVGRDFAASIEPIRGELDTELVLRAIRDAQAGRASLFDQAQSKKIREGFSEHLRAAHDAQVKALAARNLETGAAFLKKNAQAAGVKTTASGLQYRVLREGKGAHPKASDTVRVNYLGRLLDGSKFESTYDTDHPAEFVLAQVMPGWTEGVQLMTPGAKYRFWVPARLAYGDRGLAGQIEPNSVLDFEIELLEIAGEGVPVHDE</sequence>
<dbReference type="InterPro" id="IPR001179">
    <property type="entry name" value="PPIase_FKBP_dom"/>
</dbReference>
<evidence type="ECO:0000313" key="9">
    <source>
        <dbReference type="EMBL" id="UNP29930.1"/>
    </source>
</evidence>
<dbReference type="Proteomes" id="UP000829194">
    <property type="component" value="Chromosome"/>
</dbReference>
<evidence type="ECO:0000259" key="8">
    <source>
        <dbReference type="PROSITE" id="PS50059"/>
    </source>
</evidence>
<dbReference type="InterPro" id="IPR036944">
    <property type="entry name" value="PPIase_FKBP_N_sf"/>
</dbReference>
<dbReference type="PANTHER" id="PTHR43811:SF57">
    <property type="entry name" value="FKBP-TYPE PEPTIDYL-PROLYL CIS-TRANS ISOMERASE FKPA-RELATED"/>
    <property type="match status" value="1"/>
</dbReference>
<keyword evidence="4 5" id="KW-0413">Isomerase</keyword>
<evidence type="ECO:0000256" key="7">
    <source>
        <dbReference type="SAM" id="SignalP"/>
    </source>
</evidence>
<dbReference type="PANTHER" id="PTHR43811">
    <property type="entry name" value="FKBP-TYPE PEPTIDYL-PROLYL CIS-TRANS ISOMERASE FKPA"/>
    <property type="match status" value="1"/>
</dbReference>
<feature type="signal peptide" evidence="7">
    <location>
        <begin position="1"/>
        <end position="25"/>
    </location>
</feature>
<dbReference type="EMBL" id="CP093547">
    <property type="protein sequence ID" value="UNP29930.1"/>
    <property type="molecule type" value="Genomic_DNA"/>
</dbReference>
<comment type="similarity">
    <text evidence="2 6">Belongs to the FKBP-type PPIase family.</text>
</comment>
<dbReference type="PROSITE" id="PS50059">
    <property type="entry name" value="FKBP_PPIASE"/>
    <property type="match status" value="1"/>
</dbReference>
<evidence type="ECO:0000256" key="2">
    <source>
        <dbReference type="ARBA" id="ARBA00006577"/>
    </source>
</evidence>
<protein>
    <recommendedName>
        <fullName evidence="6">Peptidyl-prolyl cis-trans isomerase</fullName>
        <ecNumber evidence="6">5.2.1.8</ecNumber>
    </recommendedName>
</protein>
<dbReference type="EC" id="5.2.1.8" evidence="6"/>
<dbReference type="InterPro" id="IPR046357">
    <property type="entry name" value="PPIase_dom_sf"/>
</dbReference>
<comment type="catalytic activity">
    <reaction evidence="1 5 6">
        <text>[protein]-peptidylproline (omega=180) = [protein]-peptidylproline (omega=0)</text>
        <dbReference type="Rhea" id="RHEA:16237"/>
        <dbReference type="Rhea" id="RHEA-COMP:10747"/>
        <dbReference type="Rhea" id="RHEA-COMP:10748"/>
        <dbReference type="ChEBI" id="CHEBI:83833"/>
        <dbReference type="ChEBI" id="CHEBI:83834"/>
        <dbReference type="EC" id="5.2.1.8"/>
    </reaction>
</comment>
<evidence type="ECO:0000256" key="4">
    <source>
        <dbReference type="ARBA" id="ARBA00023235"/>
    </source>
</evidence>
<dbReference type="GO" id="GO:0016853">
    <property type="term" value="F:isomerase activity"/>
    <property type="evidence" value="ECO:0007669"/>
    <property type="project" value="UniProtKB-KW"/>
</dbReference>
<evidence type="ECO:0000256" key="1">
    <source>
        <dbReference type="ARBA" id="ARBA00000971"/>
    </source>
</evidence>
<evidence type="ECO:0000256" key="3">
    <source>
        <dbReference type="ARBA" id="ARBA00023110"/>
    </source>
</evidence>
<evidence type="ECO:0000256" key="5">
    <source>
        <dbReference type="PROSITE-ProRule" id="PRU00277"/>
    </source>
</evidence>
<keyword evidence="10" id="KW-1185">Reference proteome</keyword>
<evidence type="ECO:0000256" key="6">
    <source>
        <dbReference type="RuleBase" id="RU003915"/>
    </source>
</evidence>
<dbReference type="Gene3D" id="1.10.287.460">
    <property type="entry name" value="Peptidyl-prolyl cis-trans isomerase, FKBP-type, N-terminal domain"/>
    <property type="match status" value="1"/>
</dbReference>
<dbReference type="Pfam" id="PF01346">
    <property type="entry name" value="FKBP_N"/>
    <property type="match status" value="1"/>
</dbReference>
<gene>
    <name evidence="9" type="ORF">MOV92_01185</name>
</gene>
<dbReference type="Gene3D" id="3.10.50.40">
    <property type="match status" value="1"/>
</dbReference>
<keyword evidence="7" id="KW-0732">Signal</keyword>
<name>A0ABY3XEL0_9GAMM</name>
<dbReference type="SUPFAM" id="SSF54534">
    <property type="entry name" value="FKBP-like"/>
    <property type="match status" value="1"/>
</dbReference>
<evidence type="ECO:0000313" key="10">
    <source>
        <dbReference type="Proteomes" id="UP000829194"/>
    </source>
</evidence>
<accession>A0ABY3XEL0</accession>
<organism evidence="9 10">
    <name type="scientific">Lysobacter gummosus</name>
    <dbReference type="NCBI Taxonomy" id="262324"/>
    <lineage>
        <taxon>Bacteria</taxon>
        <taxon>Pseudomonadati</taxon>
        <taxon>Pseudomonadota</taxon>
        <taxon>Gammaproteobacteria</taxon>
        <taxon>Lysobacterales</taxon>
        <taxon>Lysobacteraceae</taxon>
        <taxon>Lysobacter</taxon>
    </lineage>
</organism>
<feature type="domain" description="PPIase FKBP-type" evidence="8">
    <location>
        <begin position="165"/>
        <end position="251"/>
    </location>
</feature>
<proteinExistence type="inferred from homology"/>